<sequence>MENSRASHTTDSILIRRECFAIFRSAELTARQASVVAQRLDGLTFDEIGAARGHTKQGAHRIFCQALKKIGHARTVYPYTGLSEVYRGEIGRVS</sequence>
<gene>
    <name evidence="1" type="ORF">OP10G_0252</name>
</gene>
<organism evidence="1 2">
    <name type="scientific">Fimbriimonas ginsengisoli Gsoil 348</name>
    <dbReference type="NCBI Taxonomy" id="661478"/>
    <lineage>
        <taxon>Bacteria</taxon>
        <taxon>Bacillati</taxon>
        <taxon>Armatimonadota</taxon>
        <taxon>Fimbriimonadia</taxon>
        <taxon>Fimbriimonadales</taxon>
        <taxon>Fimbriimonadaceae</taxon>
        <taxon>Fimbriimonas</taxon>
    </lineage>
</organism>
<dbReference type="InterPro" id="IPR013324">
    <property type="entry name" value="RNA_pol_sigma_r3/r4-like"/>
</dbReference>
<name>A0A068NLK0_FIMGI</name>
<proteinExistence type="predicted"/>
<dbReference type="AlphaFoldDB" id="A0A068NLK0"/>
<dbReference type="KEGG" id="fgi:OP10G_0252"/>
<dbReference type="EMBL" id="CP007139">
    <property type="protein sequence ID" value="AIE83620.1"/>
    <property type="molecule type" value="Genomic_DNA"/>
</dbReference>
<dbReference type="Proteomes" id="UP000027982">
    <property type="component" value="Chromosome"/>
</dbReference>
<accession>A0A068NLK0</accession>
<protein>
    <submittedName>
        <fullName evidence="1">Uncharacterized protein</fullName>
    </submittedName>
</protein>
<dbReference type="STRING" id="661478.OP10G_0252"/>
<evidence type="ECO:0000313" key="2">
    <source>
        <dbReference type="Proteomes" id="UP000027982"/>
    </source>
</evidence>
<dbReference type="SUPFAM" id="SSF88659">
    <property type="entry name" value="Sigma3 and sigma4 domains of RNA polymerase sigma factors"/>
    <property type="match status" value="1"/>
</dbReference>
<keyword evidence="2" id="KW-1185">Reference proteome</keyword>
<reference evidence="1 2" key="1">
    <citation type="journal article" date="2014" name="PLoS ONE">
        <title>The first complete genome sequence of the class fimbriimonadia in the phylum armatimonadetes.</title>
        <authorList>
            <person name="Hu Z.Y."/>
            <person name="Wang Y.Z."/>
            <person name="Im W.T."/>
            <person name="Wang S.Y."/>
            <person name="Zhao G.P."/>
            <person name="Zheng H.J."/>
            <person name="Quan Z.X."/>
        </authorList>
    </citation>
    <scope>NUCLEOTIDE SEQUENCE [LARGE SCALE GENOMIC DNA]</scope>
    <source>
        <strain evidence="1">Gsoil 348</strain>
    </source>
</reference>
<evidence type="ECO:0000313" key="1">
    <source>
        <dbReference type="EMBL" id="AIE83620.1"/>
    </source>
</evidence>
<dbReference type="HOGENOM" id="CLU_2381887_0_0_0"/>